<organism evidence="4 5">
    <name type="scientific">Bosea massiliensis</name>
    <dbReference type="NCBI Taxonomy" id="151419"/>
    <lineage>
        <taxon>Bacteria</taxon>
        <taxon>Pseudomonadati</taxon>
        <taxon>Pseudomonadota</taxon>
        <taxon>Alphaproteobacteria</taxon>
        <taxon>Hyphomicrobiales</taxon>
        <taxon>Boseaceae</taxon>
        <taxon>Bosea</taxon>
    </lineage>
</organism>
<evidence type="ECO:0000259" key="3">
    <source>
        <dbReference type="SMART" id="SM00998"/>
    </source>
</evidence>
<dbReference type="PRINTS" id="PR00145">
    <property type="entry name" value="ARGSUCLYASE"/>
</dbReference>
<keyword evidence="5" id="KW-1185">Reference proteome</keyword>
<gene>
    <name evidence="4" type="primary">pcaB</name>
    <name evidence="4" type="ORF">ACFPN9_11740</name>
</gene>
<evidence type="ECO:0000313" key="5">
    <source>
        <dbReference type="Proteomes" id="UP001596060"/>
    </source>
</evidence>
<dbReference type="PROSITE" id="PS00163">
    <property type="entry name" value="FUMARATE_LYASES"/>
    <property type="match status" value="1"/>
</dbReference>
<keyword evidence="4" id="KW-0413">Isomerase</keyword>
<comment type="similarity">
    <text evidence="1">Belongs to the class-II fumarase/aspartase family.</text>
</comment>
<dbReference type="PANTHER" id="PTHR43172">
    <property type="entry name" value="ADENYLOSUCCINATE LYASE"/>
    <property type="match status" value="1"/>
</dbReference>
<feature type="domain" description="Adenylosuccinate lyase C-terminal" evidence="3">
    <location>
        <begin position="366"/>
        <end position="445"/>
    </location>
</feature>
<dbReference type="Proteomes" id="UP001596060">
    <property type="component" value="Unassembled WGS sequence"/>
</dbReference>
<dbReference type="Pfam" id="PF10397">
    <property type="entry name" value="ADSL_C"/>
    <property type="match status" value="1"/>
</dbReference>
<dbReference type="EC" id="5.5.1.2" evidence="2"/>
<reference evidence="5" key="1">
    <citation type="journal article" date="2019" name="Int. J. Syst. Evol. Microbiol.">
        <title>The Global Catalogue of Microorganisms (GCM) 10K type strain sequencing project: providing services to taxonomists for standard genome sequencing and annotation.</title>
        <authorList>
            <consortium name="The Broad Institute Genomics Platform"/>
            <consortium name="The Broad Institute Genome Sequencing Center for Infectious Disease"/>
            <person name="Wu L."/>
            <person name="Ma J."/>
        </authorList>
    </citation>
    <scope>NUCLEOTIDE SEQUENCE [LARGE SCALE GENOMIC DNA]</scope>
    <source>
        <strain evidence="5">CCUG 43117</strain>
    </source>
</reference>
<dbReference type="NCBIfam" id="TIGR02426">
    <property type="entry name" value="protocat_pcaB"/>
    <property type="match status" value="1"/>
</dbReference>
<dbReference type="InterPro" id="IPR022761">
    <property type="entry name" value="Fumarate_lyase_N"/>
</dbReference>
<dbReference type="InterPro" id="IPR000362">
    <property type="entry name" value="Fumarate_lyase_fam"/>
</dbReference>
<dbReference type="InterPro" id="IPR020557">
    <property type="entry name" value="Fumarate_lyase_CS"/>
</dbReference>
<evidence type="ECO:0000256" key="2">
    <source>
        <dbReference type="NCBIfam" id="TIGR02426"/>
    </source>
</evidence>
<dbReference type="Gene3D" id="1.20.200.10">
    <property type="entry name" value="Fumarase/aspartase (Central domain)"/>
    <property type="match status" value="1"/>
</dbReference>
<dbReference type="PANTHER" id="PTHR43172:SF2">
    <property type="entry name" value="ADENYLOSUCCINATE LYASE C-TERMINAL DOMAIN-CONTAINING PROTEIN"/>
    <property type="match status" value="1"/>
</dbReference>
<sequence>MTGSHAGLFGELFVDREMADAISDRALLHGMLGFEAMLARALEAESVAPQGTADAIAGQCDPDFYDIAELGRAATLAGNPAIPLVKALTARVAAVAPEQAKWVHFGATSQDVIDSGHVHVIGCGLKLIDMRLVRLAGALRALAETHRTTPMIGRTFLQQAVPITFGVKTALWLDPLLESRHVLRQMLAEPIVQLAGAAGTLAALGDDGDRLQARFVALTQAAEPSLIPWHGQRHRIARLAAELGILTGNLGKVARDIGLMAQTEIGEVAEPEAPGKGGSSAMPHKRNPVLCTLILAAAERAPGLVATMLSALPQEHERALGGWHAEWPTLPELFKIAGAALAQMITLIEGLQVFPERMRANIDLTQGLVMSERVSLALAATLGKAKAHHLLEEASRACVAQNQHLRDVLASMPAVTEHLTAEALADLFDPTTYRGASDAIIDRVLARAAQAALPRAAAPTRAHGVTDA</sequence>
<dbReference type="RefSeq" id="WP_066735266.1">
    <property type="nucleotide sequence ID" value="NZ_JBHSLU010000026.1"/>
</dbReference>
<dbReference type="InterPro" id="IPR019468">
    <property type="entry name" value="AdenyloSucc_lyase_C"/>
</dbReference>
<dbReference type="PRINTS" id="PR00149">
    <property type="entry name" value="FUMRATELYASE"/>
</dbReference>
<dbReference type="InterPro" id="IPR008948">
    <property type="entry name" value="L-Aspartase-like"/>
</dbReference>
<comment type="caution">
    <text evidence="4">The sequence shown here is derived from an EMBL/GenBank/DDBJ whole genome shotgun (WGS) entry which is preliminary data.</text>
</comment>
<dbReference type="Gene3D" id="1.10.40.30">
    <property type="entry name" value="Fumarase/aspartase (C-terminal domain)"/>
    <property type="match status" value="1"/>
</dbReference>
<dbReference type="EMBL" id="JBHSLU010000026">
    <property type="protein sequence ID" value="MFC5505931.1"/>
    <property type="molecule type" value="Genomic_DNA"/>
</dbReference>
<accession>A0ABW0P103</accession>
<dbReference type="SMART" id="SM00998">
    <property type="entry name" value="ADSL_C"/>
    <property type="match status" value="1"/>
</dbReference>
<name>A0ABW0P103_9HYPH</name>
<evidence type="ECO:0000256" key="1">
    <source>
        <dbReference type="ARBA" id="ARBA00034772"/>
    </source>
</evidence>
<evidence type="ECO:0000313" key="4">
    <source>
        <dbReference type="EMBL" id="MFC5505931.1"/>
    </source>
</evidence>
<dbReference type="SUPFAM" id="SSF48557">
    <property type="entry name" value="L-aspartase-like"/>
    <property type="match status" value="1"/>
</dbReference>
<dbReference type="GO" id="GO:0047472">
    <property type="term" value="F:3-carboxy-cis,cis-muconate cycloisomerase activity"/>
    <property type="evidence" value="ECO:0007669"/>
    <property type="project" value="UniProtKB-EC"/>
</dbReference>
<protein>
    <recommendedName>
        <fullName evidence="2">3-carboxy-cis,cis-muconate cycloisomerase</fullName>
        <ecNumber evidence="2">5.5.1.2</ecNumber>
    </recommendedName>
</protein>
<dbReference type="InterPro" id="IPR012789">
    <property type="entry name" value="Protocat_PcaB-like"/>
</dbReference>
<proteinExistence type="inferred from homology"/>
<dbReference type="Pfam" id="PF00206">
    <property type="entry name" value="Lyase_1"/>
    <property type="match status" value="1"/>
</dbReference>
<dbReference type="CDD" id="cd01597">
    <property type="entry name" value="pCLME"/>
    <property type="match status" value="1"/>
</dbReference>